<evidence type="ECO:0000256" key="8">
    <source>
        <dbReference type="RuleBase" id="RU000488"/>
    </source>
</evidence>
<dbReference type="PRINTS" id="PR00926">
    <property type="entry name" value="MITOCARRIER"/>
</dbReference>
<evidence type="ECO:0000256" key="7">
    <source>
        <dbReference type="PROSITE-ProRule" id="PRU00282"/>
    </source>
</evidence>
<dbReference type="Gene3D" id="1.50.40.10">
    <property type="entry name" value="Mitochondrial carrier domain"/>
    <property type="match status" value="2"/>
</dbReference>
<evidence type="ECO:0000256" key="6">
    <source>
        <dbReference type="ARBA" id="ARBA00023136"/>
    </source>
</evidence>
<evidence type="ECO:0000256" key="4">
    <source>
        <dbReference type="ARBA" id="ARBA00022692"/>
    </source>
</evidence>
<reference evidence="9 10" key="1">
    <citation type="journal article" date="2019" name="Gigascience">
        <title>Whole-genome sequence of the oriental lung fluke Paragonimus westermani.</title>
        <authorList>
            <person name="Oey H."/>
            <person name="Zakrzewski M."/>
            <person name="Narain K."/>
            <person name="Devi K.R."/>
            <person name="Agatsuma T."/>
            <person name="Nawaratna S."/>
            <person name="Gobert G.N."/>
            <person name="Jones M.K."/>
            <person name="Ragan M.A."/>
            <person name="McManus D.P."/>
            <person name="Krause L."/>
        </authorList>
    </citation>
    <scope>NUCLEOTIDE SEQUENCE [LARGE SCALE GENOMIC DNA]</scope>
    <source>
        <strain evidence="9 10">IND2009</strain>
    </source>
</reference>
<dbReference type="PANTHER" id="PTHR24089">
    <property type="entry name" value="SOLUTE CARRIER FAMILY 25"/>
    <property type="match status" value="1"/>
</dbReference>
<comment type="similarity">
    <text evidence="2 8">Belongs to the mitochondrial carrier (TC 2.A.29) family.</text>
</comment>
<proteinExistence type="inferred from homology"/>
<keyword evidence="4 7" id="KW-0812">Transmembrane</keyword>
<keyword evidence="10" id="KW-1185">Reference proteome</keyword>
<dbReference type="InterPro" id="IPR002067">
    <property type="entry name" value="MCP"/>
</dbReference>
<dbReference type="Pfam" id="PF00153">
    <property type="entry name" value="Mito_carr"/>
    <property type="match status" value="3"/>
</dbReference>
<evidence type="ECO:0000256" key="1">
    <source>
        <dbReference type="ARBA" id="ARBA00004141"/>
    </source>
</evidence>
<protein>
    <submittedName>
        <fullName evidence="9">Solute carrier family 25 (Mitochondrial thiamine pyrophosphate transporter), member 19</fullName>
    </submittedName>
</protein>
<dbReference type="GO" id="GO:0016020">
    <property type="term" value="C:membrane"/>
    <property type="evidence" value="ECO:0007669"/>
    <property type="project" value="UniProtKB-SubCell"/>
</dbReference>
<dbReference type="Proteomes" id="UP000324629">
    <property type="component" value="Unassembled WGS sequence"/>
</dbReference>
<keyword evidence="3 8" id="KW-0813">Transport</keyword>
<evidence type="ECO:0000313" key="10">
    <source>
        <dbReference type="Proteomes" id="UP000324629"/>
    </source>
</evidence>
<dbReference type="EMBL" id="QNGE01003244">
    <property type="protein sequence ID" value="KAA3674298.1"/>
    <property type="molecule type" value="Genomic_DNA"/>
</dbReference>
<feature type="repeat" description="Solcar" evidence="7">
    <location>
        <begin position="252"/>
        <end position="347"/>
    </location>
</feature>
<dbReference type="SUPFAM" id="SSF103506">
    <property type="entry name" value="Mitochondrial carrier"/>
    <property type="match status" value="1"/>
</dbReference>
<feature type="repeat" description="Solcar" evidence="7">
    <location>
        <begin position="124"/>
        <end position="210"/>
    </location>
</feature>
<accession>A0A5J4NG83</accession>
<dbReference type="InterPro" id="IPR023395">
    <property type="entry name" value="MCP_dom_sf"/>
</dbReference>
<name>A0A5J4NG83_9TREM</name>
<organism evidence="9 10">
    <name type="scientific">Paragonimus westermani</name>
    <dbReference type="NCBI Taxonomy" id="34504"/>
    <lineage>
        <taxon>Eukaryota</taxon>
        <taxon>Metazoa</taxon>
        <taxon>Spiralia</taxon>
        <taxon>Lophotrochozoa</taxon>
        <taxon>Platyhelminthes</taxon>
        <taxon>Trematoda</taxon>
        <taxon>Digenea</taxon>
        <taxon>Plagiorchiida</taxon>
        <taxon>Troglotremata</taxon>
        <taxon>Troglotrematidae</taxon>
        <taxon>Paragonimus</taxon>
    </lineage>
</organism>
<comment type="subcellular location">
    <subcellularLocation>
        <location evidence="1">Membrane</location>
        <topology evidence="1">Multi-pass membrane protein</topology>
    </subcellularLocation>
</comment>
<evidence type="ECO:0000256" key="5">
    <source>
        <dbReference type="ARBA" id="ARBA00022737"/>
    </source>
</evidence>
<comment type="caution">
    <text evidence="9">The sequence shown here is derived from an EMBL/GenBank/DDBJ whole genome shotgun (WGS) entry which is preliminary data.</text>
</comment>
<evidence type="ECO:0000256" key="3">
    <source>
        <dbReference type="ARBA" id="ARBA00022448"/>
    </source>
</evidence>
<keyword evidence="5" id="KW-0677">Repeat</keyword>
<dbReference type="InterPro" id="IPR018108">
    <property type="entry name" value="MCP_transmembrane"/>
</dbReference>
<evidence type="ECO:0000313" key="9">
    <source>
        <dbReference type="EMBL" id="KAA3674298.1"/>
    </source>
</evidence>
<dbReference type="GO" id="GO:0055085">
    <property type="term" value="P:transmembrane transport"/>
    <property type="evidence" value="ECO:0007669"/>
    <property type="project" value="InterPro"/>
</dbReference>
<keyword evidence="6 7" id="KW-0472">Membrane</keyword>
<evidence type="ECO:0000256" key="2">
    <source>
        <dbReference type="ARBA" id="ARBA00006375"/>
    </source>
</evidence>
<gene>
    <name evidence="9" type="ORF">DEA37_0002800</name>
</gene>
<sequence length="361" mass="39791">MTARNVDGSLALSKNDYLIAGSLSGLVARAIVQPLDVLKIRFQLQVEPISETNASKYHGFLQAIRCISKEEGTVAFWKGHLPAQLQAVTFSAIQFTTFEVLAAWLVRMNVYVRPTSGTRSAKPSGTIETFLCGSFAGSFAAGLTQPLDVLRTRFIAQGEPKLYQGMIHAAVYIASHEGVHGFFRGLVPSLLLVAPQTGLQFAIYHTFNQVVQTLHRRWPNVRNEKPDRNPQTCGLVVEPGTVKQQAVELCGVSPLQSLVSGGLAGMGSKCVIYPLDMIKKRMQIHGFEEARVRFGRIPIASSVRHCLISIWNTEGAAALFKGLRPTLLKSCVSISCRFTAYEQFCRLLYQIRNSDKSGRTF</sequence>
<feature type="repeat" description="Solcar" evidence="7">
    <location>
        <begin position="12"/>
        <end position="104"/>
    </location>
</feature>
<dbReference type="PROSITE" id="PS50920">
    <property type="entry name" value="SOLCAR"/>
    <property type="match status" value="3"/>
</dbReference>
<dbReference type="AlphaFoldDB" id="A0A5J4NG83"/>